<organism evidence="2 3">
    <name type="scientific">Nothophoma quercina</name>
    <dbReference type="NCBI Taxonomy" id="749835"/>
    <lineage>
        <taxon>Eukaryota</taxon>
        <taxon>Fungi</taxon>
        <taxon>Dikarya</taxon>
        <taxon>Ascomycota</taxon>
        <taxon>Pezizomycotina</taxon>
        <taxon>Dothideomycetes</taxon>
        <taxon>Pleosporomycetidae</taxon>
        <taxon>Pleosporales</taxon>
        <taxon>Pleosporineae</taxon>
        <taxon>Didymellaceae</taxon>
        <taxon>Nothophoma</taxon>
    </lineage>
</organism>
<evidence type="ECO:0008006" key="4">
    <source>
        <dbReference type="Google" id="ProtNLM"/>
    </source>
</evidence>
<accession>A0ABR3RYD4</accession>
<reference evidence="2 3" key="1">
    <citation type="submission" date="2024-02" db="EMBL/GenBank/DDBJ databases">
        <title>De novo assembly and annotation of 12 fungi associated with fruit tree decline syndrome in Ontario, Canada.</title>
        <authorList>
            <person name="Sulman M."/>
            <person name="Ellouze W."/>
            <person name="Ilyukhin E."/>
        </authorList>
    </citation>
    <scope>NUCLEOTIDE SEQUENCE [LARGE SCALE GENOMIC DNA]</scope>
    <source>
        <strain evidence="2 3">M97-236</strain>
    </source>
</reference>
<dbReference type="EMBL" id="JAKIXB020000003">
    <property type="protein sequence ID" value="KAL1609444.1"/>
    <property type="molecule type" value="Genomic_DNA"/>
</dbReference>
<protein>
    <recommendedName>
        <fullName evidence="4">NYN domain-containing protein</fullName>
    </recommendedName>
</protein>
<dbReference type="PANTHER" id="PTHR15837:SF5">
    <property type="entry name" value="NYN DOMAIN-CONTAINING PROTEIN"/>
    <property type="match status" value="1"/>
</dbReference>
<name>A0ABR3RYD4_9PLEO</name>
<feature type="compositionally biased region" description="Polar residues" evidence="1">
    <location>
        <begin position="548"/>
        <end position="558"/>
    </location>
</feature>
<feature type="compositionally biased region" description="Polar residues" evidence="1">
    <location>
        <begin position="253"/>
        <end position="267"/>
    </location>
</feature>
<evidence type="ECO:0000313" key="2">
    <source>
        <dbReference type="EMBL" id="KAL1609444.1"/>
    </source>
</evidence>
<dbReference type="CDD" id="cd18724">
    <property type="entry name" value="PIN_LabA-like"/>
    <property type="match status" value="1"/>
</dbReference>
<sequence length="670" mass="73814">MRPSAFPTIPSPEYCISVTNDLKLLMPSQPTAKGWDFGSVFDLIDSSDVHDVGSPKLETRTPLVRPSLAAPDGGIRLGSFVKLFEDLGIVDDAPLPPLSLSPSDPESSGISSAGDALLPSPQFDQEVDATESTTATDTDDTQIVLTKKQRKRARQQAEKERQQKEEEQKSQAQKHQAKGPFRDAQRKQLQKQLESVFGARPAAAPTPSLPPKVAEAEQTPTKKSRSRSPSKQLRPESPVKSILSEPPVKESRPTSPIKQLRAQSRSNVGAKIRPATPVPVVETPPVPSPQKEDPKTPALTKSQRPALNQRVSSNAQVATPQTQPSQRHTEIARSVTPTPFEYGAGHGLVPRTVRPVTLPRSSQPAAVAQPSTPTPTPAPIAAPTPARNFTTPYNAPETITVRPSVERHIHFHSKLLSTFPDDAKYIVAPRQLVNEKTMAEGIHIFVDASNIMIGFKDILRKYGVRQHDMAFDSLALLLERRRPVAKRVFAGSHREANPLPQIKKLVDTSKAVGYESILQEQVFISRDDSEKKKFFDDVKRLGWHKAQQLRSGSGSDSETGPPAPKTPSAPRWVEQGVDEILHLKMCQSILDTDVPSTMVLATGDGAQAEMSDGFLAHVERALKRGWKVELISWRQQTNGGYRNKKFRTKWGEQFKIIELDEFVEDLIDTA</sequence>
<feature type="compositionally biased region" description="Low complexity" evidence="1">
    <location>
        <begin position="100"/>
        <end position="112"/>
    </location>
</feature>
<dbReference type="Gene3D" id="3.40.50.1010">
    <property type="entry name" value="5'-nuclease"/>
    <property type="match status" value="1"/>
</dbReference>
<feature type="compositionally biased region" description="Polar residues" evidence="1">
    <location>
        <begin position="299"/>
        <end position="326"/>
    </location>
</feature>
<feature type="compositionally biased region" description="Pro residues" evidence="1">
    <location>
        <begin position="372"/>
        <end position="382"/>
    </location>
</feature>
<feature type="compositionally biased region" description="Basic and acidic residues" evidence="1">
    <location>
        <begin position="155"/>
        <end position="169"/>
    </location>
</feature>
<keyword evidence="3" id="KW-1185">Reference proteome</keyword>
<proteinExistence type="predicted"/>
<feature type="region of interest" description="Disordered" evidence="1">
    <location>
        <begin position="96"/>
        <end position="330"/>
    </location>
</feature>
<evidence type="ECO:0000256" key="1">
    <source>
        <dbReference type="SAM" id="MobiDB-lite"/>
    </source>
</evidence>
<dbReference type="InterPro" id="IPR007681">
    <property type="entry name" value="Mog1"/>
</dbReference>
<dbReference type="Proteomes" id="UP001521222">
    <property type="component" value="Unassembled WGS sequence"/>
</dbReference>
<gene>
    <name evidence="2" type="ORF">SLS59_000949</name>
</gene>
<evidence type="ECO:0000313" key="3">
    <source>
        <dbReference type="Proteomes" id="UP001521222"/>
    </source>
</evidence>
<comment type="caution">
    <text evidence="2">The sequence shown here is derived from an EMBL/GenBank/DDBJ whole genome shotgun (WGS) entry which is preliminary data.</text>
</comment>
<feature type="region of interest" description="Disordered" evidence="1">
    <location>
        <begin position="545"/>
        <end position="571"/>
    </location>
</feature>
<feature type="region of interest" description="Disordered" evidence="1">
    <location>
        <begin position="360"/>
        <end position="393"/>
    </location>
</feature>
<dbReference type="PANTHER" id="PTHR15837">
    <property type="entry name" value="RAN GUANINE NUCLEOTIDE RELEASE FACTOR"/>
    <property type="match status" value="1"/>
</dbReference>